<name>A0A813KX57_POLGL</name>
<accession>A0A813KX57</accession>
<dbReference type="AlphaFoldDB" id="A0A813KX57"/>
<comment type="caution">
    <text evidence="1">The sequence shown here is derived from an EMBL/GenBank/DDBJ whole genome shotgun (WGS) entry which is preliminary data.</text>
</comment>
<evidence type="ECO:0000313" key="1">
    <source>
        <dbReference type="EMBL" id="CAE8714506.1"/>
    </source>
</evidence>
<proteinExistence type="predicted"/>
<reference evidence="1" key="1">
    <citation type="submission" date="2021-02" db="EMBL/GenBank/DDBJ databases">
        <authorList>
            <person name="Dougan E. K."/>
            <person name="Rhodes N."/>
            <person name="Thang M."/>
            <person name="Chan C."/>
        </authorList>
    </citation>
    <scope>NUCLEOTIDE SEQUENCE</scope>
</reference>
<dbReference type="EMBL" id="CAJNNW010032650">
    <property type="protein sequence ID" value="CAE8714506.1"/>
    <property type="molecule type" value="Genomic_DNA"/>
</dbReference>
<protein>
    <submittedName>
        <fullName evidence="1">Uncharacterized protein</fullName>
    </submittedName>
</protein>
<organism evidence="1 2">
    <name type="scientific">Polarella glacialis</name>
    <name type="common">Dinoflagellate</name>
    <dbReference type="NCBI Taxonomy" id="89957"/>
    <lineage>
        <taxon>Eukaryota</taxon>
        <taxon>Sar</taxon>
        <taxon>Alveolata</taxon>
        <taxon>Dinophyceae</taxon>
        <taxon>Suessiales</taxon>
        <taxon>Suessiaceae</taxon>
        <taxon>Polarella</taxon>
    </lineage>
</organism>
<gene>
    <name evidence="1" type="ORF">PGLA2088_LOCUS38034</name>
</gene>
<evidence type="ECO:0000313" key="2">
    <source>
        <dbReference type="Proteomes" id="UP000626109"/>
    </source>
</evidence>
<sequence>MCTHEINNHPIVDCFRSPVVCLFIYLFGLAEGPTRCSMPPAVDRHGLFGYQQLHDLLGKWKTALFEGLASGENCILTLVVGSADTPPIDGSCSAIVTACLMHLKICKTLRDDPSGKPMFLTPVLPFTSAEFIGSPTERWLKKHGITHEVLVLLDDVGEVMPLAPLTQVDPSFAARIDIVQVELPKPTVLAATPTAGSCGLHVSWSAYTLLEQVSLLVPARCGQELFMGAIDGAGGEETAVKESLQLAREAVMELTGNLNAKLEGQLWNQTDSDLVVALACITKGSHAAAP</sequence>
<dbReference type="Proteomes" id="UP000626109">
    <property type="component" value="Unassembled WGS sequence"/>
</dbReference>